<organism evidence="2 3">
    <name type="scientific">Amylocarpus encephaloides</name>
    <dbReference type="NCBI Taxonomy" id="45428"/>
    <lineage>
        <taxon>Eukaryota</taxon>
        <taxon>Fungi</taxon>
        <taxon>Dikarya</taxon>
        <taxon>Ascomycota</taxon>
        <taxon>Pezizomycotina</taxon>
        <taxon>Leotiomycetes</taxon>
        <taxon>Helotiales</taxon>
        <taxon>Helotiales incertae sedis</taxon>
        <taxon>Amylocarpus</taxon>
    </lineage>
</organism>
<comment type="caution">
    <text evidence="2">The sequence shown here is derived from an EMBL/GenBank/DDBJ whole genome shotgun (WGS) entry which is preliminary data.</text>
</comment>
<evidence type="ECO:0000313" key="2">
    <source>
        <dbReference type="EMBL" id="KAG9232124.1"/>
    </source>
</evidence>
<sequence length="431" mass="48101">MSHLSSSSSPITAIPSYKSKGPGPKNYLSPEALRYIDQAFSNKPRKYKFPAIKHVCDRIAWPEKEEDSVYIKCVGMSAGLTSIVSEVKVCLKMALDSGSNLVLPSMPLRDPIDMQNFNIHNEDAYLDYGEWFDVEHIIDGLARACPKMKVVRPRQLNDDVQVKYDWSADLGKAPGYQAFVSHFWPGRPFKPFWDNEVARLRAIAAGEPEETKEGITVIAIHCMFLVYRITDDPTGNDLRLWNDLGALVRFKQDSRSIVHELIGLIERPYYGVHFRVENDTIWSSIENQLALDLDGLDQAWSKFGSPSKPKPLVYLACGDKELVEKFVEAGSERGWEVTHKWAVASKSPNKDELLQRIAGLAFDFQGAIDMGIVIQAGFFFGITGSAFSSTVGNARDGTGRYRGSSLLVEEDGGARSHLYNDGEASNYPCCL</sequence>
<evidence type="ECO:0000256" key="1">
    <source>
        <dbReference type="SAM" id="MobiDB-lite"/>
    </source>
</evidence>
<evidence type="ECO:0008006" key="4">
    <source>
        <dbReference type="Google" id="ProtNLM"/>
    </source>
</evidence>
<dbReference type="EMBL" id="MU251564">
    <property type="protein sequence ID" value="KAG9232124.1"/>
    <property type="molecule type" value="Genomic_DNA"/>
</dbReference>
<dbReference type="OrthoDB" id="20368at2759"/>
<keyword evidence="3" id="KW-1185">Reference proteome</keyword>
<evidence type="ECO:0000313" key="3">
    <source>
        <dbReference type="Proteomes" id="UP000824998"/>
    </source>
</evidence>
<reference evidence="2" key="1">
    <citation type="journal article" date="2021" name="IMA Fungus">
        <title>Genomic characterization of three marine fungi, including Emericellopsis atlantica sp. nov. with signatures of a generalist lifestyle and marine biomass degradation.</title>
        <authorList>
            <person name="Hagestad O.C."/>
            <person name="Hou L."/>
            <person name="Andersen J.H."/>
            <person name="Hansen E.H."/>
            <person name="Altermark B."/>
            <person name="Li C."/>
            <person name="Kuhnert E."/>
            <person name="Cox R.J."/>
            <person name="Crous P.W."/>
            <person name="Spatafora J.W."/>
            <person name="Lail K."/>
            <person name="Amirebrahimi M."/>
            <person name="Lipzen A."/>
            <person name="Pangilinan J."/>
            <person name="Andreopoulos W."/>
            <person name="Hayes R.D."/>
            <person name="Ng V."/>
            <person name="Grigoriev I.V."/>
            <person name="Jackson S.A."/>
            <person name="Sutton T.D.S."/>
            <person name="Dobson A.D.W."/>
            <person name="Rama T."/>
        </authorList>
    </citation>
    <scope>NUCLEOTIDE SEQUENCE</scope>
    <source>
        <strain evidence="2">TRa018bII</strain>
    </source>
</reference>
<dbReference type="CDD" id="cd11296">
    <property type="entry name" value="O-FucT_like"/>
    <property type="match status" value="1"/>
</dbReference>
<name>A0A9P8C353_9HELO</name>
<protein>
    <recommendedName>
        <fullName evidence="4">O-fucosyltransferase family protein</fullName>
    </recommendedName>
</protein>
<feature type="region of interest" description="Disordered" evidence="1">
    <location>
        <begin position="1"/>
        <end position="22"/>
    </location>
</feature>
<dbReference type="Gene3D" id="3.40.50.11350">
    <property type="match status" value="1"/>
</dbReference>
<accession>A0A9P8C353</accession>
<dbReference type="Proteomes" id="UP000824998">
    <property type="component" value="Unassembled WGS sequence"/>
</dbReference>
<dbReference type="AlphaFoldDB" id="A0A9P8C353"/>
<gene>
    <name evidence="2" type="ORF">BJ875DRAFT_381413</name>
</gene>
<proteinExistence type="predicted"/>